<gene>
    <name evidence="2" type="ORF">ACFQ00_13150</name>
</gene>
<sequence length="212" mass="22162">MMAKRLRCSLLAAALLLGASQTAHADPAAPLPGETVLSFFVQLPDHGVALTTGGAVKMRRGPEGVAALAEPSLDNTLALICKLADAGGKVVGFASELEIFPADPSAVDTRWPTAWTLAIPGRGMIYLHQIERSGRLVTDIVGPTMATGKPWSGDWTVTTTVGPLPSGRGRIVGGSGEFADIAGSFVEVDRLTHYSVDGVLTGTVELRLFVEK</sequence>
<keyword evidence="3" id="KW-1185">Reference proteome</keyword>
<dbReference type="EMBL" id="JBHTIK010000008">
    <property type="protein sequence ID" value="MFD0849277.1"/>
    <property type="molecule type" value="Genomic_DNA"/>
</dbReference>
<protein>
    <submittedName>
        <fullName evidence="2">Uncharacterized protein</fullName>
    </submittedName>
</protein>
<feature type="signal peptide" evidence="1">
    <location>
        <begin position="1"/>
        <end position="25"/>
    </location>
</feature>
<organism evidence="2 3">
    <name type="scientific">Sphingosinicella xenopeptidilytica</name>
    <dbReference type="NCBI Taxonomy" id="364098"/>
    <lineage>
        <taxon>Bacteria</taxon>
        <taxon>Pseudomonadati</taxon>
        <taxon>Pseudomonadota</taxon>
        <taxon>Alphaproteobacteria</taxon>
        <taxon>Sphingomonadales</taxon>
        <taxon>Sphingosinicellaceae</taxon>
        <taxon>Sphingosinicella</taxon>
    </lineage>
</organism>
<evidence type="ECO:0000313" key="2">
    <source>
        <dbReference type="EMBL" id="MFD0849277.1"/>
    </source>
</evidence>
<dbReference type="Proteomes" id="UP001597124">
    <property type="component" value="Unassembled WGS sequence"/>
</dbReference>
<comment type="caution">
    <text evidence="2">The sequence shown here is derived from an EMBL/GenBank/DDBJ whole genome shotgun (WGS) entry which is preliminary data.</text>
</comment>
<name>A0ABW3C696_SPHXN</name>
<evidence type="ECO:0000256" key="1">
    <source>
        <dbReference type="SAM" id="SignalP"/>
    </source>
</evidence>
<evidence type="ECO:0000313" key="3">
    <source>
        <dbReference type="Proteomes" id="UP001597124"/>
    </source>
</evidence>
<accession>A0ABW3C696</accession>
<proteinExistence type="predicted"/>
<reference evidence="3" key="1">
    <citation type="journal article" date="2019" name="Int. J. Syst. Evol. Microbiol.">
        <title>The Global Catalogue of Microorganisms (GCM) 10K type strain sequencing project: providing services to taxonomists for standard genome sequencing and annotation.</title>
        <authorList>
            <consortium name="The Broad Institute Genomics Platform"/>
            <consortium name="The Broad Institute Genome Sequencing Center for Infectious Disease"/>
            <person name="Wu L."/>
            <person name="Ma J."/>
        </authorList>
    </citation>
    <scope>NUCLEOTIDE SEQUENCE [LARGE SCALE GENOMIC DNA]</scope>
    <source>
        <strain evidence="3">CCUG 52537</strain>
    </source>
</reference>
<dbReference type="RefSeq" id="WP_381491569.1">
    <property type="nucleotide sequence ID" value="NZ_JBHTIK010000008.1"/>
</dbReference>
<feature type="chain" id="PRO_5046361204" evidence="1">
    <location>
        <begin position="26"/>
        <end position="212"/>
    </location>
</feature>
<keyword evidence="1" id="KW-0732">Signal</keyword>